<keyword evidence="2" id="KW-1185">Reference proteome</keyword>
<dbReference type="Proteomes" id="UP000499080">
    <property type="component" value="Unassembled WGS sequence"/>
</dbReference>
<comment type="caution">
    <text evidence="1">The sequence shown here is derived from an EMBL/GenBank/DDBJ whole genome shotgun (WGS) entry which is preliminary data.</text>
</comment>
<dbReference type="CDD" id="cd09272">
    <property type="entry name" value="RNase_HI_RT_Ty1"/>
    <property type="match status" value="1"/>
</dbReference>
<sequence length="242" mass="27608">MEIDYRQDGTIFLHSESYIKRILKRFNLDGANTYTIPADPGTILSSDSNPLPEGTTIPYRETIGSLMFLAITTRPDIAFAVNVVSRFQSNPGQVHWNAVKRIFRYPKDTADIQSQKQSTVSTSTTETEYIAASIAVKEVSWLRQLLQDVSEGELCDEGITLFVDNQSAIKLIKNPVFHKRTKHIDVRYHFIGEKCDDGSVNIKYVKYEEQLADIFTKALPKVKFEKLRELLNIKEMNHLCDS</sequence>
<reference evidence="1 2" key="1">
    <citation type="journal article" date="2019" name="Sci. Rep.">
        <title>Orb-weaving spider Araneus ventricosus genome elucidates the spidroin gene catalogue.</title>
        <authorList>
            <person name="Kono N."/>
            <person name="Nakamura H."/>
            <person name="Ohtoshi R."/>
            <person name="Moran D.A.P."/>
            <person name="Shinohara A."/>
            <person name="Yoshida Y."/>
            <person name="Fujiwara M."/>
            <person name="Mori M."/>
            <person name="Tomita M."/>
            <person name="Arakawa K."/>
        </authorList>
    </citation>
    <scope>NUCLEOTIDE SEQUENCE [LARGE SCALE GENOMIC DNA]</scope>
</reference>
<proteinExistence type="predicted"/>
<dbReference type="PANTHER" id="PTHR11439:SF483">
    <property type="entry name" value="PEPTIDE SYNTHASE GLIP-LIKE, PUTATIVE (AFU_ORTHOLOGUE AFUA_3G12920)-RELATED"/>
    <property type="match status" value="1"/>
</dbReference>
<organism evidence="1 2">
    <name type="scientific">Araneus ventricosus</name>
    <name type="common">Orbweaver spider</name>
    <name type="synonym">Epeira ventricosa</name>
    <dbReference type="NCBI Taxonomy" id="182803"/>
    <lineage>
        <taxon>Eukaryota</taxon>
        <taxon>Metazoa</taxon>
        <taxon>Ecdysozoa</taxon>
        <taxon>Arthropoda</taxon>
        <taxon>Chelicerata</taxon>
        <taxon>Arachnida</taxon>
        <taxon>Araneae</taxon>
        <taxon>Araneomorphae</taxon>
        <taxon>Entelegynae</taxon>
        <taxon>Araneoidea</taxon>
        <taxon>Araneidae</taxon>
        <taxon>Araneus</taxon>
    </lineage>
</organism>
<name>A0A4Y2TYG7_ARAVE</name>
<evidence type="ECO:0000313" key="1">
    <source>
        <dbReference type="EMBL" id="GBO04460.1"/>
    </source>
</evidence>
<dbReference type="EMBL" id="BGPR01031408">
    <property type="protein sequence ID" value="GBO04460.1"/>
    <property type="molecule type" value="Genomic_DNA"/>
</dbReference>
<protein>
    <submittedName>
        <fullName evidence="1">Retrovirus-related Pol polyprotein from transposon TNT 1-94</fullName>
    </submittedName>
</protein>
<accession>A0A4Y2TYG7</accession>
<dbReference type="AlphaFoldDB" id="A0A4Y2TYG7"/>
<dbReference type="PANTHER" id="PTHR11439">
    <property type="entry name" value="GAG-POL-RELATED RETROTRANSPOSON"/>
    <property type="match status" value="1"/>
</dbReference>
<gene>
    <name evidence="1" type="primary">POLX_1785</name>
    <name evidence="1" type="ORF">AVEN_59357_1</name>
</gene>
<evidence type="ECO:0000313" key="2">
    <source>
        <dbReference type="Proteomes" id="UP000499080"/>
    </source>
</evidence>
<dbReference type="OrthoDB" id="6436874at2759"/>